<gene>
    <name evidence="1" type="ordered locus">GYO_2978</name>
</gene>
<dbReference type="KEGG" id="bst:GYO_2978"/>
<dbReference type="Proteomes" id="UP000002651">
    <property type="component" value="Chromosome"/>
</dbReference>
<dbReference type="HOGENOM" id="CLU_3265940_0_0_9"/>
<proteinExistence type="predicted"/>
<accession>G4NY73</accession>
<reference evidence="1 2" key="1">
    <citation type="journal article" date="2012" name="J. Bacteriol.">
        <title>Whole-genome sequences of Bacillus subtilis and close relatives.</title>
        <authorList>
            <person name="Earl A.M."/>
            <person name="Eppinger M."/>
            <person name="Fricke W.F."/>
            <person name="Rosovitz M.J."/>
            <person name="Rasko D.A."/>
            <person name="Daugherty S."/>
            <person name="Losick R."/>
            <person name="Kolter R."/>
            <person name="Ravel J."/>
        </authorList>
    </citation>
    <scope>NUCLEOTIDE SEQUENCE [LARGE SCALE GENOMIC DNA]</scope>
    <source>
        <strain evidence="2">DSM 15029 / JCM 12233 / NBRC 101239 / NRRL B-23049 / TU-B-10</strain>
    </source>
</reference>
<keyword evidence="2" id="KW-1185">Reference proteome</keyword>
<evidence type="ECO:0000313" key="1">
    <source>
        <dbReference type="EMBL" id="AEP87582.1"/>
    </source>
</evidence>
<dbReference type="EMBL" id="CP002905">
    <property type="protein sequence ID" value="AEP87582.1"/>
    <property type="molecule type" value="Genomic_DNA"/>
</dbReference>
<dbReference type="AlphaFoldDB" id="G4NY73"/>
<protein>
    <submittedName>
        <fullName evidence="1">Uncharacterized protein</fullName>
    </submittedName>
</protein>
<name>G4NY73_BACS4</name>
<sequence>MYFGNLLQKKVERGLDTAEKSRSSMAPALVWRGVLFFVFVR</sequence>
<organism evidence="1 2">
    <name type="scientific">Bacillus spizizenii (strain DSM 15029 / JCM 12233 / NBRC 101239 / NRRL B-23049 / TU-B-10)</name>
    <name type="common">Bacillus subtilis subsp. spizizenii</name>
    <dbReference type="NCBI Taxonomy" id="1052585"/>
    <lineage>
        <taxon>Bacteria</taxon>
        <taxon>Bacillati</taxon>
        <taxon>Bacillota</taxon>
        <taxon>Bacilli</taxon>
        <taxon>Bacillales</taxon>
        <taxon>Bacillaceae</taxon>
        <taxon>Bacillus</taxon>
    </lineage>
</organism>
<evidence type="ECO:0000313" key="2">
    <source>
        <dbReference type="Proteomes" id="UP000002651"/>
    </source>
</evidence>